<reference evidence="6 7" key="1">
    <citation type="submission" date="2011-05" db="EMBL/GenBank/DDBJ databases">
        <title>Complete sequence of chromosome of Frankia symbiont of Datisca glomerata.</title>
        <authorList>
            <consortium name="US DOE Joint Genome Institute"/>
            <person name="Lucas S."/>
            <person name="Han J."/>
            <person name="Lapidus A."/>
            <person name="Cheng J.-F."/>
            <person name="Goodwin L."/>
            <person name="Pitluck S."/>
            <person name="Peters L."/>
            <person name="Mikhailova N."/>
            <person name="Chertkov O."/>
            <person name="Teshima H."/>
            <person name="Han C."/>
            <person name="Tapia R."/>
            <person name="Land M."/>
            <person name="Hauser L."/>
            <person name="Kyrpides N."/>
            <person name="Ivanova N."/>
            <person name="Pagani I."/>
            <person name="Berry A."/>
            <person name="Pawlowski K."/>
            <person name="Persson T."/>
            <person name="Vanden Heuvel B."/>
            <person name="Benson D."/>
            <person name="Woyke T."/>
        </authorList>
    </citation>
    <scope>NUCLEOTIDE SEQUENCE [LARGE SCALE GENOMIC DNA]</scope>
    <source>
        <strain evidence="7">4085684</strain>
    </source>
</reference>
<dbReference type="InterPro" id="IPR024370">
    <property type="entry name" value="PBP_domain"/>
</dbReference>
<feature type="domain" description="PBP" evidence="5">
    <location>
        <begin position="91"/>
        <end position="394"/>
    </location>
</feature>
<dbReference type="PANTHER" id="PTHR42996">
    <property type="entry name" value="PHOSPHATE-BINDING PROTEIN PSTS"/>
    <property type="match status" value="1"/>
</dbReference>
<keyword evidence="7" id="KW-1185">Reference proteome</keyword>
<evidence type="ECO:0000313" key="6">
    <source>
        <dbReference type="EMBL" id="AEH10819.1"/>
    </source>
</evidence>
<dbReference type="PIRSF" id="PIRSF002756">
    <property type="entry name" value="PstS"/>
    <property type="match status" value="1"/>
</dbReference>
<name>F8B2E2_9ACTN</name>
<dbReference type="eggNOG" id="COG0226">
    <property type="taxonomic scope" value="Bacteria"/>
</dbReference>
<evidence type="ECO:0000259" key="5">
    <source>
        <dbReference type="Pfam" id="PF12849"/>
    </source>
</evidence>
<evidence type="ECO:0000256" key="4">
    <source>
        <dbReference type="PIRNR" id="PIRNR002756"/>
    </source>
</evidence>
<dbReference type="GO" id="GO:0035435">
    <property type="term" value="P:phosphate ion transmembrane transport"/>
    <property type="evidence" value="ECO:0007669"/>
    <property type="project" value="InterPro"/>
</dbReference>
<accession>F8B2E2</accession>
<dbReference type="CDD" id="cd13565">
    <property type="entry name" value="PBP2_PstS"/>
    <property type="match status" value="1"/>
</dbReference>
<evidence type="ECO:0000313" key="7">
    <source>
        <dbReference type="Proteomes" id="UP000001549"/>
    </source>
</evidence>
<dbReference type="STRING" id="656024.FsymDg_3537"/>
<proteinExistence type="inferred from homology"/>
<organism evidence="6 7">
    <name type="scientific">Candidatus Protofrankia datiscae</name>
    <dbReference type="NCBI Taxonomy" id="2716812"/>
    <lineage>
        <taxon>Bacteria</taxon>
        <taxon>Bacillati</taxon>
        <taxon>Actinomycetota</taxon>
        <taxon>Actinomycetes</taxon>
        <taxon>Frankiales</taxon>
        <taxon>Frankiaceae</taxon>
        <taxon>Protofrankia</taxon>
    </lineage>
</organism>
<keyword evidence="2 4" id="KW-0813">Transport</keyword>
<evidence type="ECO:0000256" key="1">
    <source>
        <dbReference type="ARBA" id="ARBA00008725"/>
    </source>
</evidence>
<dbReference type="NCBIfam" id="TIGR00975">
    <property type="entry name" value="3a0107s03"/>
    <property type="match status" value="1"/>
</dbReference>
<dbReference type="HOGENOM" id="CLU_034528_0_0_11"/>
<dbReference type="GO" id="GO:0043190">
    <property type="term" value="C:ATP-binding cassette (ABC) transporter complex"/>
    <property type="evidence" value="ECO:0007669"/>
    <property type="project" value="InterPro"/>
</dbReference>
<dbReference type="InterPro" id="IPR050962">
    <property type="entry name" value="Phosphate-bind_PstS"/>
</dbReference>
<dbReference type="Proteomes" id="UP000001549">
    <property type="component" value="Chromosome"/>
</dbReference>
<dbReference type="AlphaFoldDB" id="F8B2E2"/>
<dbReference type="SUPFAM" id="SSF53850">
    <property type="entry name" value="Periplasmic binding protein-like II"/>
    <property type="match status" value="1"/>
</dbReference>
<evidence type="ECO:0000256" key="3">
    <source>
        <dbReference type="ARBA" id="ARBA00022592"/>
    </source>
</evidence>
<keyword evidence="3 4" id="KW-0592">Phosphate transport</keyword>
<dbReference type="Pfam" id="PF12849">
    <property type="entry name" value="PBP_like_2"/>
    <property type="match status" value="1"/>
</dbReference>
<dbReference type="Gene3D" id="3.40.190.10">
    <property type="entry name" value="Periplasmic binding protein-like II"/>
    <property type="match status" value="2"/>
</dbReference>
<gene>
    <name evidence="6" type="ordered locus">FsymDg_3537</name>
</gene>
<dbReference type="KEGG" id="fsy:FsymDg_3537"/>
<dbReference type="PANTHER" id="PTHR42996:SF1">
    <property type="entry name" value="PHOSPHATE-BINDING PROTEIN PSTS"/>
    <property type="match status" value="1"/>
</dbReference>
<evidence type="ECO:0000256" key="2">
    <source>
        <dbReference type="ARBA" id="ARBA00022448"/>
    </source>
</evidence>
<dbReference type="InterPro" id="IPR005673">
    <property type="entry name" value="ABC_phos-bd_PstS"/>
</dbReference>
<dbReference type="EMBL" id="CP002801">
    <property type="protein sequence ID" value="AEH10819.1"/>
    <property type="molecule type" value="Genomic_DNA"/>
</dbReference>
<dbReference type="GO" id="GO:0042301">
    <property type="term" value="F:phosphate ion binding"/>
    <property type="evidence" value="ECO:0007669"/>
    <property type="project" value="InterPro"/>
</dbReference>
<sequence>MSRFRATATIRIRVFQIHENAGRGADVFTTRCTRPRRVAHGRSSPGPRLTPGRLVPRVVAVRLLVTVFCLTLAACTAQRPDRAAGTSPDPQCAAGKLTGAGATFQQNLQARWISDFTIRCHDAHVTYESIGSGAGIQRFIDGSVDFAGSDAILTEQEQQAANKRCTPPVGAGSAPTGQALHIPAVGGALVFIYNLPGVYSLRLSPATAAGIFQGGITTWNDPRIAADNPGGALPALPVRPVHREDSSGSTDVFSRYLSAAAGASWRLGIGKELPWPGGSAAATGSAAVTASVIHNPGSITYVELSFAAEQGLPTAALRTTSGTYVTANGTSVAAALSSAGAAAGQSDRGDLRLPIDYTPDDPLAYPASAVTYTIVCARGNGNAELLRSYLAYTLAQGQLSTRTIGYAPLPDPTVSVARRLAASLG</sequence>
<comment type="similarity">
    <text evidence="1 4">Belongs to the PstS family.</text>
</comment>
<protein>
    <recommendedName>
        <fullName evidence="4">Phosphate-binding protein</fullName>
    </recommendedName>
</protein>